<comment type="similarity">
    <text evidence="6">Belongs to the binding-protein-dependent transport system permease family.</text>
</comment>
<dbReference type="SUPFAM" id="SSF161098">
    <property type="entry name" value="MetI-like"/>
    <property type="match status" value="1"/>
</dbReference>
<evidence type="ECO:0000256" key="4">
    <source>
        <dbReference type="ARBA" id="ARBA00022989"/>
    </source>
</evidence>
<keyword evidence="9" id="KW-1185">Reference proteome</keyword>
<dbReference type="PANTHER" id="PTHR43496">
    <property type="entry name" value="PROTEIN LPLB"/>
    <property type="match status" value="1"/>
</dbReference>
<evidence type="ECO:0000256" key="6">
    <source>
        <dbReference type="RuleBase" id="RU363032"/>
    </source>
</evidence>
<organism evidence="8 9">
    <name type="scientific">Paenibacillus arenilitoris</name>
    <dbReference type="NCBI Taxonomy" id="2772299"/>
    <lineage>
        <taxon>Bacteria</taxon>
        <taxon>Bacillati</taxon>
        <taxon>Bacillota</taxon>
        <taxon>Bacilli</taxon>
        <taxon>Bacillales</taxon>
        <taxon>Paenibacillaceae</taxon>
        <taxon>Paenibacillus</taxon>
    </lineage>
</organism>
<dbReference type="PROSITE" id="PS50928">
    <property type="entry name" value="ABC_TM1"/>
    <property type="match status" value="1"/>
</dbReference>
<evidence type="ECO:0000256" key="1">
    <source>
        <dbReference type="ARBA" id="ARBA00004141"/>
    </source>
</evidence>
<gene>
    <name evidence="8" type="ORF">IDH41_27330</name>
</gene>
<dbReference type="GO" id="GO:0005886">
    <property type="term" value="C:plasma membrane"/>
    <property type="evidence" value="ECO:0007669"/>
    <property type="project" value="UniProtKB-SubCell"/>
</dbReference>
<evidence type="ECO:0000313" key="9">
    <source>
        <dbReference type="Proteomes" id="UP000632125"/>
    </source>
</evidence>
<keyword evidence="3 6" id="KW-0812">Transmembrane</keyword>
<dbReference type="Proteomes" id="UP000632125">
    <property type="component" value="Unassembled WGS sequence"/>
</dbReference>
<dbReference type="InterPro" id="IPR035906">
    <property type="entry name" value="MetI-like_sf"/>
</dbReference>
<dbReference type="InterPro" id="IPR000515">
    <property type="entry name" value="MetI-like"/>
</dbReference>
<sequence length="284" mass="32156">MAFPGLLWFLLFRYVPVLGSVIAFQDFQIFNGIGDSPWVGFKHFEYIFTYSNLIDVLRNTLLISLYQLVFGFPAPVILALMLNEVRKKWFKRSLQTLFYLPHFISWVIIGGIFFELLSLDGIVNGLVRQFGGEPILFMQQPEYFRSIVVLSSIWKEVGWSAIIYLAALTGINPSLYEAATVDGAGKWRQLTSITLPSLLPTIMILLLLRIGNFLELGFEQIYVFLTPLTFSVGDILDTYVFRAGVLEGNYSVTTAVGLFKSVVGFTMLWVGNYISRKSTGESLY</sequence>
<feature type="domain" description="ABC transmembrane type-1" evidence="7">
    <location>
        <begin position="57"/>
        <end position="271"/>
    </location>
</feature>
<keyword evidence="4 6" id="KW-1133">Transmembrane helix</keyword>
<name>A0A927CSV7_9BACL</name>
<dbReference type="AlphaFoldDB" id="A0A927CSV7"/>
<keyword evidence="5 6" id="KW-0472">Membrane</keyword>
<feature type="transmembrane region" description="Helical" evidence="6">
    <location>
        <begin position="253"/>
        <end position="274"/>
    </location>
</feature>
<feature type="transmembrane region" description="Helical" evidence="6">
    <location>
        <begin position="187"/>
        <end position="208"/>
    </location>
</feature>
<feature type="transmembrane region" description="Helical" evidence="6">
    <location>
        <begin position="220"/>
        <end position="241"/>
    </location>
</feature>
<evidence type="ECO:0000313" key="8">
    <source>
        <dbReference type="EMBL" id="MBD2872303.1"/>
    </source>
</evidence>
<dbReference type="Gene3D" id="1.10.3720.10">
    <property type="entry name" value="MetI-like"/>
    <property type="match status" value="1"/>
</dbReference>
<evidence type="ECO:0000256" key="3">
    <source>
        <dbReference type="ARBA" id="ARBA00022692"/>
    </source>
</evidence>
<feature type="transmembrane region" description="Helical" evidence="6">
    <location>
        <begin position="61"/>
        <end position="83"/>
    </location>
</feature>
<dbReference type="GO" id="GO:0055085">
    <property type="term" value="P:transmembrane transport"/>
    <property type="evidence" value="ECO:0007669"/>
    <property type="project" value="InterPro"/>
</dbReference>
<evidence type="ECO:0000256" key="5">
    <source>
        <dbReference type="ARBA" id="ARBA00023136"/>
    </source>
</evidence>
<proteinExistence type="inferred from homology"/>
<dbReference type="Pfam" id="PF00528">
    <property type="entry name" value="BPD_transp_1"/>
    <property type="match status" value="1"/>
</dbReference>
<accession>A0A927CSV7</accession>
<comment type="caution">
    <text evidence="8">The sequence shown here is derived from an EMBL/GenBank/DDBJ whole genome shotgun (WGS) entry which is preliminary data.</text>
</comment>
<feature type="transmembrane region" description="Helical" evidence="6">
    <location>
        <begin position="6"/>
        <end position="24"/>
    </location>
</feature>
<evidence type="ECO:0000259" key="7">
    <source>
        <dbReference type="PROSITE" id="PS50928"/>
    </source>
</evidence>
<comment type="subcellular location">
    <subcellularLocation>
        <location evidence="6">Cell membrane</location>
        <topology evidence="6">Multi-pass membrane protein</topology>
    </subcellularLocation>
    <subcellularLocation>
        <location evidence="1">Membrane</location>
        <topology evidence="1">Multi-pass membrane protein</topology>
    </subcellularLocation>
</comment>
<keyword evidence="2 6" id="KW-0813">Transport</keyword>
<evidence type="ECO:0000256" key="2">
    <source>
        <dbReference type="ARBA" id="ARBA00022448"/>
    </source>
</evidence>
<dbReference type="CDD" id="cd06261">
    <property type="entry name" value="TM_PBP2"/>
    <property type="match status" value="1"/>
</dbReference>
<dbReference type="EMBL" id="JACXIY010000044">
    <property type="protein sequence ID" value="MBD2872303.1"/>
    <property type="molecule type" value="Genomic_DNA"/>
</dbReference>
<reference evidence="8" key="1">
    <citation type="submission" date="2020-09" db="EMBL/GenBank/DDBJ databases">
        <title>A novel bacterium of genus Paenibacillus, isolated from South China Sea.</title>
        <authorList>
            <person name="Huang H."/>
            <person name="Mo K."/>
            <person name="Hu Y."/>
        </authorList>
    </citation>
    <scope>NUCLEOTIDE SEQUENCE</scope>
    <source>
        <strain evidence="8">IB182493</strain>
    </source>
</reference>
<feature type="transmembrane region" description="Helical" evidence="6">
    <location>
        <begin position="103"/>
        <end position="127"/>
    </location>
</feature>
<feature type="transmembrane region" description="Helical" evidence="6">
    <location>
        <begin position="147"/>
        <end position="167"/>
    </location>
</feature>
<protein>
    <submittedName>
        <fullName evidence="8">Sugar ABC transporter permease</fullName>
    </submittedName>
</protein>
<dbReference type="PANTHER" id="PTHR43496:SF1">
    <property type="entry name" value="POLYGALACTURONAN_RHAMNOGALACTURONAN TRANSPORT SYSTEM PERMEASE PROTEIN YTEP"/>
    <property type="match status" value="1"/>
</dbReference>